<keyword evidence="2" id="KW-1133">Transmembrane helix</keyword>
<evidence type="ECO:0000313" key="5">
    <source>
        <dbReference type="Proteomes" id="UP001362999"/>
    </source>
</evidence>
<sequence length="356" mass="36984">MISFLQATIAGLVSIFIFFPASCLSAPVPVQTAVTLWQFNRGRLLGAQVTLPLEPLGTLADGSATTYLYQALNPNFITTTNSFGFTTQTSLIPTPRTVIASASGWFESFGPGSGISCGLVNSTFGECFDLSNGTAKAANSGKPIAEVIAIASPTPTSTTPEPVPSSSAPTTSVGLEIAPPTASPSLTPSHSSRGAIAGGIIATFLVVFLGIAACLLLRRRRLQQQRYQDEFAARGYNHTPTSPDQPRSSEPLAAFETFSAGPRLEKPQIAARGHRRDESSGGSSSTSGSSQSSSSPSAAHSPQPSHSSAHIPTEELVRILAERMQSADISGRSAAAAAGHDVAPPAYPTTPRFRGN</sequence>
<keyword evidence="3" id="KW-0732">Signal</keyword>
<name>A0AAW0DQ00_9AGAR</name>
<feature type="compositionally biased region" description="Basic and acidic residues" evidence="1">
    <location>
        <begin position="312"/>
        <end position="321"/>
    </location>
</feature>
<dbReference type="EMBL" id="JAWWNJ010000006">
    <property type="protein sequence ID" value="KAK7053584.1"/>
    <property type="molecule type" value="Genomic_DNA"/>
</dbReference>
<organism evidence="4 5">
    <name type="scientific">Favolaschia claudopus</name>
    <dbReference type="NCBI Taxonomy" id="2862362"/>
    <lineage>
        <taxon>Eukaryota</taxon>
        <taxon>Fungi</taxon>
        <taxon>Dikarya</taxon>
        <taxon>Basidiomycota</taxon>
        <taxon>Agaricomycotina</taxon>
        <taxon>Agaricomycetes</taxon>
        <taxon>Agaricomycetidae</taxon>
        <taxon>Agaricales</taxon>
        <taxon>Marasmiineae</taxon>
        <taxon>Mycenaceae</taxon>
        <taxon>Favolaschia</taxon>
    </lineage>
</organism>
<dbReference type="Proteomes" id="UP001362999">
    <property type="component" value="Unassembled WGS sequence"/>
</dbReference>
<keyword evidence="2" id="KW-0812">Transmembrane</keyword>
<dbReference type="AlphaFoldDB" id="A0AAW0DQ00"/>
<evidence type="ECO:0000256" key="2">
    <source>
        <dbReference type="SAM" id="Phobius"/>
    </source>
</evidence>
<feature type="compositionally biased region" description="Low complexity" evidence="1">
    <location>
        <begin position="327"/>
        <end position="344"/>
    </location>
</feature>
<gene>
    <name evidence="4" type="ORF">R3P38DRAFT_1461898</name>
</gene>
<feature type="chain" id="PRO_5043317579" evidence="3">
    <location>
        <begin position="26"/>
        <end position="356"/>
    </location>
</feature>
<feature type="region of interest" description="Disordered" evidence="1">
    <location>
        <begin position="259"/>
        <end position="356"/>
    </location>
</feature>
<keyword evidence="5" id="KW-1185">Reference proteome</keyword>
<feature type="compositionally biased region" description="Low complexity" evidence="1">
    <location>
        <begin position="280"/>
        <end position="310"/>
    </location>
</feature>
<feature type="signal peptide" evidence="3">
    <location>
        <begin position="1"/>
        <end position="25"/>
    </location>
</feature>
<feature type="transmembrane region" description="Helical" evidence="2">
    <location>
        <begin position="195"/>
        <end position="217"/>
    </location>
</feature>
<evidence type="ECO:0000256" key="3">
    <source>
        <dbReference type="SAM" id="SignalP"/>
    </source>
</evidence>
<comment type="caution">
    <text evidence="4">The sequence shown here is derived from an EMBL/GenBank/DDBJ whole genome shotgun (WGS) entry which is preliminary data.</text>
</comment>
<evidence type="ECO:0000313" key="4">
    <source>
        <dbReference type="EMBL" id="KAK7053584.1"/>
    </source>
</evidence>
<evidence type="ECO:0000256" key="1">
    <source>
        <dbReference type="SAM" id="MobiDB-lite"/>
    </source>
</evidence>
<protein>
    <submittedName>
        <fullName evidence="4">Uncharacterized protein</fullName>
    </submittedName>
</protein>
<accession>A0AAW0DQ00</accession>
<proteinExistence type="predicted"/>
<keyword evidence="2" id="KW-0472">Membrane</keyword>
<reference evidence="4 5" key="1">
    <citation type="journal article" date="2024" name="J Genomics">
        <title>Draft genome sequencing and assembly of Favolaschia claudopus CIRM-BRFM 2984 isolated from oak limbs.</title>
        <authorList>
            <person name="Navarro D."/>
            <person name="Drula E."/>
            <person name="Chaduli D."/>
            <person name="Cazenave R."/>
            <person name="Ahrendt S."/>
            <person name="Wang J."/>
            <person name="Lipzen A."/>
            <person name="Daum C."/>
            <person name="Barry K."/>
            <person name="Grigoriev I.V."/>
            <person name="Favel A."/>
            <person name="Rosso M.N."/>
            <person name="Martin F."/>
        </authorList>
    </citation>
    <scope>NUCLEOTIDE SEQUENCE [LARGE SCALE GENOMIC DNA]</scope>
    <source>
        <strain evidence="4 5">CIRM-BRFM 2984</strain>
    </source>
</reference>
<feature type="region of interest" description="Disordered" evidence="1">
    <location>
        <begin position="153"/>
        <end position="173"/>
    </location>
</feature>